<organism evidence="4 5">
    <name type="scientific">Eumeta variegata</name>
    <name type="common">Bagworm moth</name>
    <name type="synonym">Eumeta japonica</name>
    <dbReference type="NCBI Taxonomy" id="151549"/>
    <lineage>
        <taxon>Eukaryota</taxon>
        <taxon>Metazoa</taxon>
        <taxon>Ecdysozoa</taxon>
        <taxon>Arthropoda</taxon>
        <taxon>Hexapoda</taxon>
        <taxon>Insecta</taxon>
        <taxon>Pterygota</taxon>
        <taxon>Neoptera</taxon>
        <taxon>Endopterygota</taxon>
        <taxon>Lepidoptera</taxon>
        <taxon>Glossata</taxon>
        <taxon>Ditrysia</taxon>
        <taxon>Tineoidea</taxon>
        <taxon>Psychidae</taxon>
        <taxon>Oiketicinae</taxon>
        <taxon>Eumeta</taxon>
    </lineage>
</organism>
<dbReference type="Proteomes" id="UP000299102">
    <property type="component" value="Unassembled WGS sequence"/>
</dbReference>
<proteinExistence type="inferred from homology"/>
<dbReference type="GO" id="GO:0005737">
    <property type="term" value="C:cytoplasm"/>
    <property type="evidence" value="ECO:0007669"/>
    <property type="project" value="TreeGrafter"/>
</dbReference>
<dbReference type="GO" id="GO:0046872">
    <property type="term" value="F:metal ion binding"/>
    <property type="evidence" value="ECO:0007669"/>
    <property type="project" value="UniProtKB-KW"/>
</dbReference>
<evidence type="ECO:0000313" key="4">
    <source>
        <dbReference type="EMBL" id="GBP44768.1"/>
    </source>
</evidence>
<evidence type="ECO:0000256" key="1">
    <source>
        <dbReference type="ARBA" id="ARBA00022694"/>
    </source>
</evidence>
<gene>
    <name evidence="4" type="primary">adat3</name>
    <name evidence="4" type="ORF">EVAR_86582_1</name>
</gene>
<accession>A0A4C1W0F6</accession>
<feature type="domain" description="CMP/dCMP-type deaminase" evidence="3">
    <location>
        <begin position="42"/>
        <end position="183"/>
    </location>
</feature>
<name>A0A4C1W0F6_EUMVA</name>
<dbReference type="GO" id="GO:0052717">
    <property type="term" value="F:tRNA-specific adenosine-34 deaminase activity"/>
    <property type="evidence" value="ECO:0007669"/>
    <property type="project" value="UniProtKB-EC"/>
</dbReference>
<dbReference type="EMBL" id="BGZK01000458">
    <property type="protein sequence ID" value="GBP44768.1"/>
    <property type="molecule type" value="Genomic_DNA"/>
</dbReference>
<dbReference type="Gene3D" id="3.40.140.10">
    <property type="entry name" value="Cytidine Deaminase, domain 2"/>
    <property type="match status" value="1"/>
</dbReference>
<comment type="caution">
    <text evidence="4">The sequence shown here is derived from an EMBL/GenBank/DDBJ whole genome shotgun (WGS) entry which is preliminary data.</text>
</comment>
<evidence type="ECO:0000259" key="3">
    <source>
        <dbReference type="PROSITE" id="PS51747"/>
    </source>
</evidence>
<dbReference type="PANTHER" id="PTHR11079">
    <property type="entry name" value="CYTOSINE DEAMINASE FAMILY MEMBER"/>
    <property type="match status" value="1"/>
</dbReference>
<dbReference type="GO" id="GO:0005634">
    <property type="term" value="C:nucleus"/>
    <property type="evidence" value="ECO:0007669"/>
    <property type="project" value="TreeGrafter"/>
</dbReference>
<dbReference type="PANTHER" id="PTHR11079:SF156">
    <property type="entry name" value="INACTIVE TRNA-SPECIFIC ADENOSINE DEAMINASE-LIKE PROTEIN 3-RELATED"/>
    <property type="match status" value="1"/>
</dbReference>
<dbReference type="InterPro" id="IPR002125">
    <property type="entry name" value="CMP_dCMP_dom"/>
</dbReference>
<dbReference type="SUPFAM" id="SSF53927">
    <property type="entry name" value="Cytidine deaminase-like"/>
    <property type="match status" value="1"/>
</dbReference>
<dbReference type="InterPro" id="IPR016193">
    <property type="entry name" value="Cytidine_deaminase-like"/>
</dbReference>
<reference evidence="4 5" key="1">
    <citation type="journal article" date="2019" name="Commun. Biol.">
        <title>The bagworm genome reveals a unique fibroin gene that provides high tensile strength.</title>
        <authorList>
            <person name="Kono N."/>
            <person name="Nakamura H."/>
            <person name="Ohtoshi R."/>
            <person name="Tomita M."/>
            <person name="Numata K."/>
            <person name="Arakawa K."/>
        </authorList>
    </citation>
    <scope>NUCLEOTIDE SEQUENCE [LARGE SCALE GENOMIC DNA]</scope>
</reference>
<dbReference type="OrthoDB" id="3180714at2759"/>
<evidence type="ECO:0000256" key="2">
    <source>
        <dbReference type="ARBA" id="ARBA00038160"/>
    </source>
</evidence>
<sequence length="189" mass="21574">MEVTLRTIKFHVERNSDIVNSNVAIVVDPSIQSIVAIALDNRNIHPIQHAAMLAIDNVAKTQNGGAWVDHDEKREITLRGIDNKVYEYLKNQYPDLKYGSKPFRSKKDMSDDEVIEITDCGPYLCTGYYIYLLREPCIMCSMALVHARVKRVFYCFKNKDSGGLETKVKLQTISSLNHHFEVFTGFICP</sequence>
<keyword evidence="1" id="KW-0819">tRNA processing</keyword>
<protein>
    <submittedName>
        <fullName evidence="4">Probable inactive tRNA-specific adenosine deaminase-like protein 3</fullName>
    </submittedName>
</protein>
<dbReference type="PROSITE" id="PS51747">
    <property type="entry name" value="CYT_DCMP_DEAMINASES_2"/>
    <property type="match status" value="1"/>
</dbReference>
<dbReference type="AlphaFoldDB" id="A0A4C1W0F6"/>
<dbReference type="Pfam" id="PF00383">
    <property type="entry name" value="dCMP_cyt_deam_1"/>
    <property type="match status" value="1"/>
</dbReference>
<dbReference type="STRING" id="151549.A0A4C1W0F6"/>
<evidence type="ECO:0000313" key="5">
    <source>
        <dbReference type="Proteomes" id="UP000299102"/>
    </source>
</evidence>
<comment type="similarity">
    <text evidence="2">Belongs to the cytidine and deoxycytidylate deaminase family. ADAT3 subfamily.</text>
</comment>
<dbReference type="GO" id="GO:0002100">
    <property type="term" value="P:tRNA wobble adenosine to inosine editing"/>
    <property type="evidence" value="ECO:0007669"/>
    <property type="project" value="InterPro"/>
</dbReference>
<keyword evidence="5" id="KW-1185">Reference proteome</keyword>